<evidence type="ECO:0000313" key="5">
    <source>
        <dbReference type="Proteomes" id="UP000218811"/>
    </source>
</evidence>
<dbReference type="EMBL" id="KB468135">
    <property type="protein sequence ID" value="PCH42876.1"/>
    <property type="molecule type" value="Genomic_DNA"/>
</dbReference>
<dbReference type="Gene3D" id="3.40.710.10">
    <property type="entry name" value="DD-peptidase/beta-lactamase superfamily"/>
    <property type="match status" value="1"/>
</dbReference>
<evidence type="ECO:0000256" key="2">
    <source>
        <dbReference type="SAM" id="SignalP"/>
    </source>
</evidence>
<evidence type="ECO:0000259" key="3">
    <source>
        <dbReference type="Pfam" id="PF00144"/>
    </source>
</evidence>
<sequence>MLRKFLTLGPLLPPLLVQLATSCSSVYGQDLQTPLGLHAGSLRDATSSKRLITPELSAFIEGLRESAQIPGVTLGVVQLQDGQTPRVELNAWGRQTEEGDGKDLTPDALFDIASCSKAILAASVGILIDDFAHGRNVTPLPPNVPRFDWDTKIHALLPDDWALADEWASSKANLRDVLSHVSGMPRHDFSYGPGDSPRSVTRKLRDLQPAYELRQKWSYNNMMYKMASYLVATYANTSYTAFVSSRLFEPLNMTSSTFWPDKAAAHGKLTQSWTRLGRRVPFWFTNDVVELVAGAGGVISSVEDLTKWVTVLLSKGVDPDTNKTIVPRSAYDEMTTAHAIVSGVATEPDVSIMGYGLGWQRWSYQGHETISHTGAIPGFSTRVAFLPSDGLGLVVLANADEKAAANEAIMYRIAEDVLGLRRIDRPVGIDPTGQAVYLVGDYQPVEQSAAEIKSPQPLALDIDDYAGTYVSPGYGAFTLCAPSSDSQYCTSVLADFSPFRPEGRCQSQINSYSINVTDSDSGSASPSLYAAWPRIWSTHLRMVHSDGETFTLEPTALFPHGYGADKTAFETFETVTSEARAVFVVDESAGARKVRGFGVMIDEDAVSDRKRRAERVEEIADAWFERVY</sequence>
<organism evidence="4 5">
    <name type="scientific">Wolfiporia cocos (strain MD-104)</name>
    <name type="common">Brown rot fungus</name>
    <dbReference type="NCBI Taxonomy" id="742152"/>
    <lineage>
        <taxon>Eukaryota</taxon>
        <taxon>Fungi</taxon>
        <taxon>Dikarya</taxon>
        <taxon>Basidiomycota</taxon>
        <taxon>Agaricomycotina</taxon>
        <taxon>Agaricomycetes</taxon>
        <taxon>Polyporales</taxon>
        <taxon>Phaeolaceae</taxon>
        <taxon>Wolfiporia</taxon>
    </lineage>
</organism>
<protein>
    <submittedName>
        <fullName evidence="4">Beta-lactamase/transpeptidase-like protein</fullName>
    </submittedName>
</protein>
<feature type="signal peptide" evidence="2">
    <location>
        <begin position="1"/>
        <end position="28"/>
    </location>
</feature>
<name>A0A2H3JKZ3_WOLCO</name>
<dbReference type="AlphaFoldDB" id="A0A2H3JKZ3"/>
<feature type="domain" description="Beta-lactamase-related" evidence="3">
    <location>
        <begin position="57"/>
        <end position="408"/>
    </location>
</feature>
<proteinExistence type="inferred from homology"/>
<evidence type="ECO:0000256" key="1">
    <source>
        <dbReference type="ARBA" id="ARBA00038215"/>
    </source>
</evidence>
<accession>A0A2H3JKZ3</accession>
<dbReference type="SUPFAM" id="SSF56601">
    <property type="entry name" value="beta-lactamase/transpeptidase-like"/>
    <property type="match status" value="1"/>
</dbReference>
<gene>
    <name evidence="4" type="ORF">WOLCODRAFT_138093</name>
</gene>
<dbReference type="InterPro" id="IPR050491">
    <property type="entry name" value="AmpC-like"/>
</dbReference>
<dbReference type="PANTHER" id="PTHR46825">
    <property type="entry name" value="D-ALANYL-D-ALANINE-CARBOXYPEPTIDASE/ENDOPEPTIDASE AMPH"/>
    <property type="match status" value="1"/>
</dbReference>
<dbReference type="OMA" id="TGYTWKR"/>
<dbReference type="InterPro" id="IPR001466">
    <property type="entry name" value="Beta-lactam-related"/>
</dbReference>
<evidence type="ECO:0000313" key="4">
    <source>
        <dbReference type="EMBL" id="PCH42876.1"/>
    </source>
</evidence>
<feature type="chain" id="PRO_5013608232" evidence="2">
    <location>
        <begin position="29"/>
        <end position="628"/>
    </location>
</feature>
<keyword evidence="5" id="KW-1185">Reference proteome</keyword>
<dbReference type="PROSITE" id="PS51257">
    <property type="entry name" value="PROKAR_LIPOPROTEIN"/>
    <property type="match status" value="1"/>
</dbReference>
<keyword evidence="2" id="KW-0732">Signal</keyword>
<comment type="similarity">
    <text evidence="1">Belongs to the peptidase S12 family.</text>
</comment>
<dbReference type="PANTHER" id="PTHR46825:SF9">
    <property type="entry name" value="BETA-LACTAMASE-RELATED DOMAIN-CONTAINING PROTEIN"/>
    <property type="match status" value="1"/>
</dbReference>
<dbReference type="Pfam" id="PF00144">
    <property type="entry name" value="Beta-lactamase"/>
    <property type="match status" value="1"/>
</dbReference>
<dbReference type="OrthoDB" id="5946976at2759"/>
<reference evidence="4 5" key="1">
    <citation type="journal article" date="2012" name="Science">
        <title>The Paleozoic origin of enzymatic lignin decomposition reconstructed from 31 fungal genomes.</title>
        <authorList>
            <person name="Floudas D."/>
            <person name="Binder M."/>
            <person name="Riley R."/>
            <person name="Barry K."/>
            <person name="Blanchette R.A."/>
            <person name="Henrissat B."/>
            <person name="Martinez A.T."/>
            <person name="Otillar R."/>
            <person name="Spatafora J.W."/>
            <person name="Yadav J.S."/>
            <person name="Aerts A."/>
            <person name="Benoit I."/>
            <person name="Boyd A."/>
            <person name="Carlson A."/>
            <person name="Copeland A."/>
            <person name="Coutinho P.M."/>
            <person name="de Vries R.P."/>
            <person name="Ferreira P."/>
            <person name="Findley K."/>
            <person name="Foster B."/>
            <person name="Gaskell J."/>
            <person name="Glotzer D."/>
            <person name="Gorecki P."/>
            <person name="Heitman J."/>
            <person name="Hesse C."/>
            <person name="Hori C."/>
            <person name="Igarashi K."/>
            <person name="Jurgens J.A."/>
            <person name="Kallen N."/>
            <person name="Kersten P."/>
            <person name="Kohler A."/>
            <person name="Kuees U."/>
            <person name="Kumar T.K.A."/>
            <person name="Kuo A."/>
            <person name="LaButti K."/>
            <person name="Larrondo L.F."/>
            <person name="Lindquist E."/>
            <person name="Ling A."/>
            <person name="Lombard V."/>
            <person name="Lucas S."/>
            <person name="Lundell T."/>
            <person name="Martin R."/>
            <person name="McLaughlin D.J."/>
            <person name="Morgenstern I."/>
            <person name="Morin E."/>
            <person name="Murat C."/>
            <person name="Nagy L.G."/>
            <person name="Nolan M."/>
            <person name="Ohm R.A."/>
            <person name="Patyshakuliyeva A."/>
            <person name="Rokas A."/>
            <person name="Ruiz-Duenas F.J."/>
            <person name="Sabat G."/>
            <person name="Salamov A."/>
            <person name="Samejima M."/>
            <person name="Schmutz J."/>
            <person name="Slot J.C."/>
            <person name="St John F."/>
            <person name="Stenlid J."/>
            <person name="Sun H."/>
            <person name="Sun S."/>
            <person name="Syed K."/>
            <person name="Tsang A."/>
            <person name="Wiebenga A."/>
            <person name="Young D."/>
            <person name="Pisabarro A."/>
            <person name="Eastwood D.C."/>
            <person name="Martin F."/>
            <person name="Cullen D."/>
            <person name="Grigoriev I.V."/>
            <person name="Hibbett D.S."/>
        </authorList>
    </citation>
    <scope>NUCLEOTIDE SEQUENCE [LARGE SCALE GENOMIC DNA]</scope>
    <source>
        <strain evidence="4 5">MD-104</strain>
    </source>
</reference>
<dbReference type="STRING" id="742152.A0A2H3JKZ3"/>
<dbReference type="InterPro" id="IPR012338">
    <property type="entry name" value="Beta-lactam/transpept-like"/>
</dbReference>
<dbReference type="Proteomes" id="UP000218811">
    <property type="component" value="Unassembled WGS sequence"/>
</dbReference>